<accession>A0A5Q4YSQ6</accession>
<name>A0A5Q4YSQ6_9BURK</name>
<evidence type="ECO:0000313" key="2">
    <source>
        <dbReference type="Proteomes" id="UP000325811"/>
    </source>
</evidence>
<reference evidence="1 2" key="1">
    <citation type="submission" date="2019-08" db="EMBL/GenBank/DDBJ databases">
        <authorList>
            <person name="Herpell B J."/>
        </authorList>
    </citation>
    <scope>NUCLEOTIDE SEQUENCE [LARGE SCALE GENOMIC DNA]</scope>
    <source>
        <strain evidence="2">Msb3</strain>
    </source>
</reference>
<dbReference type="AlphaFoldDB" id="A0A5Q4YSQ6"/>
<evidence type="ECO:0000313" key="1">
    <source>
        <dbReference type="EMBL" id="VVD27503.1"/>
    </source>
</evidence>
<dbReference type="KEGG" id="pdio:PDMSB3_1041"/>
<organism evidence="1 2">
    <name type="scientific">Paraburkholderia dioscoreae</name>
    <dbReference type="NCBI Taxonomy" id="2604047"/>
    <lineage>
        <taxon>Bacteria</taxon>
        <taxon>Pseudomonadati</taxon>
        <taxon>Pseudomonadota</taxon>
        <taxon>Betaproteobacteria</taxon>
        <taxon>Burkholderiales</taxon>
        <taxon>Burkholderiaceae</taxon>
        <taxon>Paraburkholderia</taxon>
    </lineage>
</organism>
<gene>
    <name evidence="1" type="ORF">PDMSB3_1041</name>
</gene>
<dbReference type="EMBL" id="LR699553">
    <property type="protein sequence ID" value="VVD27503.1"/>
    <property type="molecule type" value="Genomic_DNA"/>
</dbReference>
<dbReference type="Proteomes" id="UP000325811">
    <property type="component" value="Chromosome I"/>
</dbReference>
<proteinExistence type="predicted"/>
<protein>
    <submittedName>
        <fullName evidence="1">Uncharacterized protein</fullName>
    </submittedName>
</protein>
<sequence>MRVISFYEICFLKSQKINYPSVTYPVANNEANNIVSICLVFSEAMK</sequence>
<keyword evidence="2" id="KW-1185">Reference proteome</keyword>